<comment type="pathway">
    <text evidence="2">Aminoacyl-tRNA biosynthesis; selenocysteinyl-tRNA(Sec) biosynthesis; L-seryl-tRNA(Sec) from L-serine and tRNA(Sec): step 1/1.</text>
</comment>
<evidence type="ECO:0000256" key="13">
    <source>
        <dbReference type="ARBA" id="ARBA00048823"/>
    </source>
</evidence>
<evidence type="ECO:0000313" key="19">
    <source>
        <dbReference type="EMBL" id="HEA86847.1"/>
    </source>
</evidence>
<dbReference type="EC" id="6.1.1.11" evidence="4 14"/>
<feature type="binding site" evidence="16">
    <location>
        <begin position="342"/>
        <end position="345"/>
    </location>
    <ligand>
        <name>ATP</name>
        <dbReference type="ChEBI" id="CHEBI:30616"/>
    </ligand>
</feature>
<dbReference type="InterPro" id="IPR002314">
    <property type="entry name" value="aa-tRNA-synt_IIb"/>
</dbReference>
<dbReference type="GO" id="GO:0006434">
    <property type="term" value="P:seryl-tRNA aminoacylation"/>
    <property type="evidence" value="ECO:0007669"/>
    <property type="project" value="UniProtKB-UniRule"/>
</dbReference>
<dbReference type="EMBL" id="DSLG01000003">
    <property type="protein sequence ID" value="HEA86847.1"/>
    <property type="molecule type" value="Genomic_DNA"/>
</dbReference>
<feature type="coiled-coil region" evidence="17">
    <location>
        <begin position="43"/>
        <end position="101"/>
    </location>
</feature>
<keyword evidence="9" id="KW-0648">Protein biosynthesis</keyword>
<evidence type="ECO:0000256" key="11">
    <source>
        <dbReference type="ARBA" id="ARBA00039158"/>
    </source>
</evidence>
<dbReference type="GO" id="GO:0004828">
    <property type="term" value="F:serine-tRNA ligase activity"/>
    <property type="evidence" value="ECO:0007669"/>
    <property type="project" value="UniProtKB-UniRule"/>
</dbReference>
<evidence type="ECO:0000256" key="7">
    <source>
        <dbReference type="ARBA" id="ARBA00022741"/>
    </source>
</evidence>
<dbReference type="PRINTS" id="PR00981">
    <property type="entry name" value="TRNASYNTHSER"/>
</dbReference>
<feature type="binding site" evidence="15">
    <location>
        <position position="375"/>
    </location>
    <ligand>
        <name>L-serine</name>
        <dbReference type="ChEBI" id="CHEBI:33384"/>
    </ligand>
</feature>
<proteinExistence type="inferred from homology"/>
<dbReference type="Gene3D" id="1.10.287.40">
    <property type="entry name" value="Serine-tRNA synthetase, tRNA binding domain"/>
    <property type="match status" value="1"/>
</dbReference>
<organism evidence="20">
    <name type="scientific">candidate division WOR-3 bacterium</name>
    <dbReference type="NCBI Taxonomy" id="2052148"/>
    <lineage>
        <taxon>Bacteria</taxon>
        <taxon>Bacteria division WOR-3</taxon>
    </lineage>
</organism>
<evidence type="ECO:0000256" key="6">
    <source>
        <dbReference type="ARBA" id="ARBA00022598"/>
    </source>
</evidence>
<evidence type="ECO:0000256" key="16">
    <source>
        <dbReference type="PIRSR" id="PIRSR001529-2"/>
    </source>
</evidence>
<evidence type="ECO:0000256" key="2">
    <source>
        <dbReference type="ARBA" id="ARBA00005045"/>
    </source>
</evidence>
<evidence type="ECO:0000256" key="15">
    <source>
        <dbReference type="PIRSR" id="PIRSR001529-1"/>
    </source>
</evidence>
<evidence type="ECO:0000256" key="9">
    <source>
        <dbReference type="ARBA" id="ARBA00022917"/>
    </source>
</evidence>
<dbReference type="InterPro" id="IPR006195">
    <property type="entry name" value="aa-tRNA-synth_II"/>
</dbReference>
<feature type="binding site" evidence="15">
    <location>
        <position position="278"/>
    </location>
    <ligand>
        <name>L-serine</name>
        <dbReference type="ChEBI" id="CHEBI:33384"/>
    </ligand>
</feature>
<keyword evidence="7" id="KW-0547">Nucleotide-binding</keyword>
<evidence type="ECO:0000256" key="3">
    <source>
        <dbReference type="ARBA" id="ARBA00010728"/>
    </source>
</evidence>
<dbReference type="Pfam" id="PF02403">
    <property type="entry name" value="Seryl_tRNA_N"/>
    <property type="match status" value="1"/>
</dbReference>
<feature type="binding site" evidence="16">
    <location>
        <begin position="255"/>
        <end position="257"/>
    </location>
    <ligand>
        <name>ATP</name>
        <dbReference type="ChEBI" id="CHEBI:30616"/>
    </ligand>
</feature>
<dbReference type="InterPro" id="IPR042103">
    <property type="entry name" value="SerRS_1_N_sf"/>
</dbReference>
<keyword evidence="5" id="KW-0963">Cytoplasm</keyword>
<evidence type="ECO:0000256" key="5">
    <source>
        <dbReference type="ARBA" id="ARBA00022490"/>
    </source>
</evidence>
<evidence type="ECO:0000256" key="10">
    <source>
        <dbReference type="ARBA" id="ARBA00023146"/>
    </source>
</evidence>
<dbReference type="PANTHER" id="PTHR43697:SF1">
    <property type="entry name" value="SERINE--TRNA LIGASE"/>
    <property type="match status" value="1"/>
</dbReference>
<comment type="catalytic activity">
    <reaction evidence="13">
        <text>tRNA(Ser) + L-serine + ATP = L-seryl-tRNA(Ser) + AMP + diphosphate + H(+)</text>
        <dbReference type="Rhea" id="RHEA:12292"/>
        <dbReference type="Rhea" id="RHEA-COMP:9669"/>
        <dbReference type="Rhea" id="RHEA-COMP:9703"/>
        <dbReference type="ChEBI" id="CHEBI:15378"/>
        <dbReference type="ChEBI" id="CHEBI:30616"/>
        <dbReference type="ChEBI" id="CHEBI:33019"/>
        <dbReference type="ChEBI" id="CHEBI:33384"/>
        <dbReference type="ChEBI" id="CHEBI:78442"/>
        <dbReference type="ChEBI" id="CHEBI:78533"/>
        <dbReference type="ChEBI" id="CHEBI:456215"/>
        <dbReference type="EC" id="6.1.1.11"/>
    </reaction>
</comment>
<dbReference type="PROSITE" id="PS50862">
    <property type="entry name" value="AA_TRNA_LIGASE_II"/>
    <property type="match status" value="1"/>
</dbReference>
<evidence type="ECO:0000256" key="8">
    <source>
        <dbReference type="ARBA" id="ARBA00022840"/>
    </source>
</evidence>
<gene>
    <name evidence="19" type="ORF">ENP94_02425</name>
    <name evidence="20" type="ORF">ENS16_02080</name>
</gene>
<keyword evidence="10" id="KW-0030">Aminoacyl-tRNA synthetase</keyword>
<evidence type="ECO:0000256" key="17">
    <source>
        <dbReference type="SAM" id="Coils"/>
    </source>
</evidence>
<evidence type="ECO:0000259" key="18">
    <source>
        <dbReference type="PROSITE" id="PS50862"/>
    </source>
</evidence>
<keyword evidence="17" id="KW-0175">Coiled coil</keyword>
<comment type="caution">
    <text evidence="20">The sequence shown here is derived from an EMBL/GenBank/DDBJ whole genome shotgun (WGS) entry which is preliminary data.</text>
</comment>
<feature type="binding site" evidence="15">
    <location>
        <position position="255"/>
    </location>
    <ligand>
        <name>L-serine</name>
        <dbReference type="ChEBI" id="CHEBI:33384"/>
    </ligand>
</feature>
<sequence>MDLKFVREHPDEVRQILTLRHSPLSIEEILQLDTQRRRLVTERDELHRQQKDLSAAIARLKQNKQDDPELLKRARELSDNIKLLEQKIEEIESRQESLVKLLPNRIHPSVTEEEEIVAGWGEPPQFDFQPLAHWDLGPALGIVDFETAARLAGSRFVLFRGAGARLERALINFFLDTAVRKYGYTEISPPVLANRSTLEAAGQLPHLESEMYRIETDELYLIPTAEPQLVAYYRGETLTEEELPVKMVAYTPCFRREAGSYGRDVRGMIRIHQFDKVELVRLTRPDRSYQDLEEMRSEAEGLLQALGLPYRVKRLAAWDIAFQSAKTYDLEVWAAGVGRWLEVSSISNCEDFQTRRGKIRVRSRDGSGYYPHALNGSALALPRTFIAIIENYQQADGSIIIPEVLRPYMAGQERLT</sequence>
<evidence type="ECO:0000256" key="1">
    <source>
        <dbReference type="ARBA" id="ARBA00004496"/>
    </source>
</evidence>
<dbReference type="GO" id="GO:0005524">
    <property type="term" value="F:ATP binding"/>
    <property type="evidence" value="ECO:0007669"/>
    <property type="project" value="UniProtKB-KW"/>
</dbReference>
<feature type="domain" description="Aminoacyl-transfer RNA synthetases class-II family profile" evidence="18">
    <location>
        <begin position="165"/>
        <end position="402"/>
    </location>
</feature>
<evidence type="ECO:0000256" key="14">
    <source>
        <dbReference type="NCBIfam" id="TIGR00414"/>
    </source>
</evidence>
<dbReference type="InterPro" id="IPR002317">
    <property type="entry name" value="Ser-tRNA-ligase_type_1"/>
</dbReference>
<dbReference type="NCBIfam" id="TIGR00414">
    <property type="entry name" value="serS"/>
    <property type="match status" value="1"/>
</dbReference>
<dbReference type="Gene3D" id="3.30.930.10">
    <property type="entry name" value="Bira Bifunctional Protein, Domain 2"/>
    <property type="match status" value="1"/>
</dbReference>
<protein>
    <recommendedName>
        <fullName evidence="11 14">Serine--tRNA ligase</fullName>
        <ecNumber evidence="4 14">6.1.1.11</ecNumber>
    </recommendedName>
</protein>
<dbReference type="SUPFAM" id="SSF55681">
    <property type="entry name" value="Class II aaRS and biotin synthetases"/>
    <property type="match status" value="1"/>
</dbReference>
<dbReference type="InterPro" id="IPR010978">
    <property type="entry name" value="tRNA-bd_arm"/>
</dbReference>
<dbReference type="AlphaFoldDB" id="A0A7C3J1N9"/>
<dbReference type="PIRSF" id="PIRSF001529">
    <property type="entry name" value="Ser-tRNA-synth_IIa"/>
    <property type="match status" value="1"/>
</dbReference>
<evidence type="ECO:0000256" key="12">
    <source>
        <dbReference type="ARBA" id="ARBA00047929"/>
    </source>
</evidence>
<evidence type="ECO:0000313" key="20">
    <source>
        <dbReference type="EMBL" id="HFJ53464.1"/>
    </source>
</evidence>
<evidence type="ECO:0000256" key="4">
    <source>
        <dbReference type="ARBA" id="ARBA00012840"/>
    </source>
</evidence>
<comment type="similarity">
    <text evidence="3">Belongs to the class-II aminoacyl-tRNA synthetase family. Type-1 seryl-tRNA synthetase subfamily.</text>
</comment>
<comment type="subcellular location">
    <subcellularLocation>
        <location evidence="1">Cytoplasm</location>
    </subcellularLocation>
</comment>
<dbReference type="SUPFAM" id="SSF46589">
    <property type="entry name" value="tRNA-binding arm"/>
    <property type="match status" value="1"/>
</dbReference>
<dbReference type="InterPro" id="IPR045864">
    <property type="entry name" value="aa-tRNA-synth_II/BPL/LPL"/>
</dbReference>
<reference evidence="20" key="1">
    <citation type="journal article" date="2020" name="mSystems">
        <title>Genome- and Community-Level Interaction Insights into Carbon Utilization and Element Cycling Functions of Hydrothermarchaeota in Hydrothermal Sediment.</title>
        <authorList>
            <person name="Zhou Z."/>
            <person name="Liu Y."/>
            <person name="Xu W."/>
            <person name="Pan J."/>
            <person name="Luo Z.H."/>
            <person name="Li M."/>
        </authorList>
    </citation>
    <scope>NUCLEOTIDE SEQUENCE [LARGE SCALE GENOMIC DNA]</scope>
    <source>
        <strain evidence="19">SpSt-265</strain>
        <strain evidence="20">SpSt-465</strain>
    </source>
</reference>
<feature type="binding site" evidence="15">
    <location>
        <position position="224"/>
    </location>
    <ligand>
        <name>L-serine</name>
        <dbReference type="ChEBI" id="CHEBI:33384"/>
    </ligand>
</feature>
<keyword evidence="8 16" id="KW-0067">ATP-binding</keyword>
<dbReference type="InterPro" id="IPR015866">
    <property type="entry name" value="Ser-tRNA-synth_1_N"/>
</dbReference>
<dbReference type="GO" id="GO:0005737">
    <property type="term" value="C:cytoplasm"/>
    <property type="evidence" value="ECO:0007669"/>
    <property type="project" value="UniProtKB-SubCell"/>
</dbReference>
<dbReference type="CDD" id="cd00770">
    <property type="entry name" value="SerRS_core"/>
    <property type="match status" value="1"/>
</dbReference>
<comment type="catalytic activity">
    <reaction evidence="12">
        <text>tRNA(Sec) + L-serine + ATP = L-seryl-tRNA(Sec) + AMP + diphosphate + H(+)</text>
        <dbReference type="Rhea" id="RHEA:42580"/>
        <dbReference type="Rhea" id="RHEA-COMP:9742"/>
        <dbReference type="Rhea" id="RHEA-COMP:10128"/>
        <dbReference type="ChEBI" id="CHEBI:15378"/>
        <dbReference type="ChEBI" id="CHEBI:30616"/>
        <dbReference type="ChEBI" id="CHEBI:33019"/>
        <dbReference type="ChEBI" id="CHEBI:33384"/>
        <dbReference type="ChEBI" id="CHEBI:78442"/>
        <dbReference type="ChEBI" id="CHEBI:78533"/>
        <dbReference type="ChEBI" id="CHEBI:456215"/>
        <dbReference type="EC" id="6.1.1.11"/>
    </reaction>
</comment>
<accession>A0A7C3J1N9</accession>
<keyword evidence="6 20" id="KW-0436">Ligase</keyword>
<dbReference type="PANTHER" id="PTHR43697">
    <property type="entry name" value="SERYL-TRNA SYNTHETASE"/>
    <property type="match status" value="1"/>
</dbReference>
<name>A0A7C3J1N9_UNCW3</name>
<dbReference type="InterPro" id="IPR033729">
    <property type="entry name" value="SerRS_core"/>
</dbReference>
<dbReference type="EMBL" id="DSTU01000003">
    <property type="protein sequence ID" value="HFJ53464.1"/>
    <property type="molecule type" value="Genomic_DNA"/>
</dbReference>
<dbReference type="Pfam" id="PF00587">
    <property type="entry name" value="tRNA-synt_2b"/>
    <property type="match status" value="1"/>
</dbReference>